<proteinExistence type="inferred from homology"/>
<evidence type="ECO:0000256" key="1">
    <source>
        <dbReference type="ARBA" id="ARBA00008532"/>
    </source>
</evidence>
<evidence type="ECO:0000313" key="3">
    <source>
        <dbReference type="EMBL" id="KAK7069548.1"/>
    </source>
</evidence>
<sequence length="63" mass="6983">MAGPDVICVGNTPEAKDTLKRIEREATFRYQILTVPDKYAANVVFANGVLLHRSGDEYPESSK</sequence>
<feature type="non-terminal residue" evidence="3">
    <location>
        <position position="63"/>
    </location>
</feature>
<name>A0AAN8ZZH2_HALRR</name>
<keyword evidence="2 3" id="KW-0378">Hydrolase</keyword>
<accession>A0AAN8ZZH2</accession>
<dbReference type="EC" id="3.5.3.18" evidence="3"/>
<dbReference type="EMBL" id="JAXCGZ010016157">
    <property type="protein sequence ID" value="KAK7069548.1"/>
    <property type="molecule type" value="Genomic_DNA"/>
</dbReference>
<dbReference type="Proteomes" id="UP001381693">
    <property type="component" value="Unassembled WGS sequence"/>
</dbReference>
<reference evidence="3 4" key="1">
    <citation type="submission" date="2023-11" db="EMBL/GenBank/DDBJ databases">
        <title>Halocaridina rubra genome assembly.</title>
        <authorList>
            <person name="Smith C."/>
        </authorList>
    </citation>
    <scope>NUCLEOTIDE SEQUENCE [LARGE SCALE GENOMIC DNA]</scope>
    <source>
        <strain evidence="3">EP-1</strain>
        <tissue evidence="3">Whole</tissue>
    </source>
</reference>
<dbReference type="GO" id="GO:0016597">
    <property type="term" value="F:amino acid binding"/>
    <property type="evidence" value="ECO:0007669"/>
    <property type="project" value="TreeGrafter"/>
</dbReference>
<dbReference type="AlphaFoldDB" id="A0AAN8ZZH2"/>
<dbReference type="GO" id="GO:0045429">
    <property type="term" value="P:positive regulation of nitric oxide biosynthetic process"/>
    <property type="evidence" value="ECO:0007669"/>
    <property type="project" value="TreeGrafter"/>
</dbReference>
<dbReference type="InterPro" id="IPR033199">
    <property type="entry name" value="DDAH-like"/>
</dbReference>
<evidence type="ECO:0000256" key="2">
    <source>
        <dbReference type="ARBA" id="ARBA00022801"/>
    </source>
</evidence>
<keyword evidence="4" id="KW-1185">Reference proteome</keyword>
<evidence type="ECO:0000313" key="4">
    <source>
        <dbReference type="Proteomes" id="UP001381693"/>
    </source>
</evidence>
<comment type="caution">
    <text evidence="3">The sequence shown here is derived from an EMBL/GenBank/DDBJ whole genome shotgun (WGS) entry which is preliminary data.</text>
</comment>
<dbReference type="GO" id="GO:0016403">
    <property type="term" value="F:dimethylargininase activity"/>
    <property type="evidence" value="ECO:0007669"/>
    <property type="project" value="UniProtKB-EC"/>
</dbReference>
<dbReference type="PANTHER" id="PTHR12737">
    <property type="entry name" value="DIMETHYLARGININE DIMETHYLAMINOHYDROLASE"/>
    <property type="match status" value="1"/>
</dbReference>
<dbReference type="GO" id="GO:0006525">
    <property type="term" value="P:arginine metabolic process"/>
    <property type="evidence" value="ECO:0007669"/>
    <property type="project" value="TreeGrafter"/>
</dbReference>
<dbReference type="Gene3D" id="3.75.10.10">
    <property type="entry name" value="L-arginine/glycine Amidinotransferase, Chain A"/>
    <property type="match status" value="1"/>
</dbReference>
<gene>
    <name evidence="3" type="primary">DDAH1</name>
    <name evidence="3" type="ORF">SK128_026597</name>
</gene>
<protein>
    <submittedName>
        <fullName evidence="3">N(G),N(G)-dimethylarginine dimethylaminohydrolase 1</fullName>
        <ecNumber evidence="3">3.5.3.18</ecNumber>
    </submittedName>
</protein>
<dbReference type="GO" id="GO:0000052">
    <property type="term" value="P:citrulline metabolic process"/>
    <property type="evidence" value="ECO:0007669"/>
    <property type="project" value="TreeGrafter"/>
</dbReference>
<dbReference type="PANTHER" id="PTHR12737:SF9">
    <property type="entry name" value="DIMETHYLARGININASE"/>
    <property type="match status" value="1"/>
</dbReference>
<comment type="similarity">
    <text evidence="1">Belongs to the DDAH family.</text>
</comment>
<organism evidence="3 4">
    <name type="scientific">Halocaridina rubra</name>
    <name type="common">Hawaiian red shrimp</name>
    <dbReference type="NCBI Taxonomy" id="373956"/>
    <lineage>
        <taxon>Eukaryota</taxon>
        <taxon>Metazoa</taxon>
        <taxon>Ecdysozoa</taxon>
        <taxon>Arthropoda</taxon>
        <taxon>Crustacea</taxon>
        <taxon>Multicrustacea</taxon>
        <taxon>Malacostraca</taxon>
        <taxon>Eumalacostraca</taxon>
        <taxon>Eucarida</taxon>
        <taxon>Decapoda</taxon>
        <taxon>Pleocyemata</taxon>
        <taxon>Caridea</taxon>
        <taxon>Atyoidea</taxon>
        <taxon>Atyidae</taxon>
        <taxon>Halocaridina</taxon>
    </lineage>
</organism>